<dbReference type="InterPro" id="IPR051426">
    <property type="entry name" value="Peflin/Sorcin_CaBP"/>
</dbReference>
<keyword evidence="3" id="KW-0677">Repeat</keyword>
<dbReference type="PROSITE" id="PS50222">
    <property type="entry name" value="EF_HAND_2"/>
    <property type="match status" value="1"/>
</dbReference>
<name>A0AAV7V7Z7_PLEWA</name>
<dbReference type="GO" id="GO:0048208">
    <property type="term" value="P:COPII vesicle coating"/>
    <property type="evidence" value="ECO:0007669"/>
    <property type="project" value="TreeGrafter"/>
</dbReference>
<proteinExistence type="predicted"/>
<keyword evidence="4" id="KW-0256">Endoplasmic reticulum</keyword>
<dbReference type="PANTHER" id="PTHR46212:SF10">
    <property type="entry name" value="PEFLIN"/>
    <property type="match status" value="1"/>
</dbReference>
<keyword evidence="5" id="KW-0106">Calcium</keyword>
<evidence type="ECO:0000256" key="1">
    <source>
        <dbReference type="ARBA" id="ARBA00022490"/>
    </source>
</evidence>
<evidence type="ECO:0000256" key="6">
    <source>
        <dbReference type="ARBA" id="ARBA00023136"/>
    </source>
</evidence>
<dbReference type="InterPro" id="IPR002048">
    <property type="entry name" value="EF_hand_dom"/>
</dbReference>
<organism evidence="12 13">
    <name type="scientific">Pleurodeles waltl</name>
    <name type="common">Iberian ribbed newt</name>
    <dbReference type="NCBI Taxonomy" id="8319"/>
    <lineage>
        <taxon>Eukaryota</taxon>
        <taxon>Metazoa</taxon>
        <taxon>Chordata</taxon>
        <taxon>Craniata</taxon>
        <taxon>Vertebrata</taxon>
        <taxon>Euteleostomi</taxon>
        <taxon>Amphibia</taxon>
        <taxon>Batrachia</taxon>
        <taxon>Caudata</taxon>
        <taxon>Salamandroidea</taxon>
        <taxon>Salamandridae</taxon>
        <taxon>Pleurodelinae</taxon>
        <taxon>Pleurodeles</taxon>
    </lineage>
</organism>
<sequence>MVDRNSLEKGLVSMQHLEVLHMELLEDQMAFRHLGAHMALPRLTPMGHPSRDSMDKEHPVWLHHSQGAQAGIGELQLVHLNNEACQMMINMFDKTKTRRIDILRFAAMWRFIQQWRTLFQQYDRDISETISAGELLQVLSQMGYNLSPQFTQILMIQYCT</sequence>
<dbReference type="SUPFAM" id="SSF47473">
    <property type="entry name" value="EF-hand"/>
    <property type="match status" value="1"/>
</dbReference>
<protein>
    <recommendedName>
        <fullName evidence="8">Peflin</fullName>
    </recommendedName>
    <alternativeName>
        <fullName evidence="9">PEF protein with a long N-terminal hydrophobic domain</fullName>
    </alternativeName>
    <alternativeName>
        <fullName evidence="10">Penta-EF hand domain-containing protein 1</fullName>
    </alternativeName>
</protein>
<evidence type="ECO:0000313" key="13">
    <source>
        <dbReference type="Proteomes" id="UP001066276"/>
    </source>
</evidence>
<dbReference type="InterPro" id="IPR011992">
    <property type="entry name" value="EF-hand-dom_pair"/>
</dbReference>
<evidence type="ECO:0000256" key="10">
    <source>
        <dbReference type="ARBA" id="ARBA00042606"/>
    </source>
</evidence>
<accession>A0AAV7V7Z7</accession>
<evidence type="ECO:0000256" key="7">
    <source>
        <dbReference type="ARBA" id="ARBA00037873"/>
    </source>
</evidence>
<feature type="domain" description="EF-hand" evidence="11">
    <location>
        <begin position="110"/>
        <end position="145"/>
    </location>
</feature>
<reference evidence="12" key="1">
    <citation type="journal article" date="2022" name="bioRxiv">
        <title>Sequencing and chromosome-scale assembly of the giantPleurodeles waltlgenome.</title>
        <authorList>
            <person name="Brown T."/>
            <person name="Elewa A."/>
            <person name="Iarovenko S."/>
            <person name="Subramanian E."/>
            <person name="Araus A.J."/>
            <person name="Petzold A."/>
            <person name="Susuki M."/>
            <person name="Suzuki K.-i.T."/>
            <person name="Hayashi T."/>
            <person name="Toyoda A."/>
            <person name="Oliveira C."/>
            <person name="Osipova E."/>
            <person name="Leigh N.D."/>
            <person name="Simon A."/>
            <person name="Yun M.H."/>
        </authorList>
    </citation>
    <scope>NUCLEOTIDE SEQUENCE</scope>
    <source>
        <strain evidence="12">20211129_DDA</strain>
        <tissue evidence="12">Liver</tissue>
    </source>
</reference>
<dbReference type="AlphaFoldDB" id="A0AAV7V7Z7"/>
<keyword evidence="13" id="KW-1185">Reference proteome</keyword>
<keyword evidence="2" id="KW-0479">Metal-binding</keyword>
<evidence type="ECO:0000256" key="5">
    <source>
        <dbReference type="ARBA" id="ARBA00022837"/>
    </source>
</evidence>
<keyword evidence="1" id="KW-0963">Cytoplasm</keyword>
<comment type="caution">
    <text evidence="12">The sequence shown here is derived from an EMBL/GenBank/DDBJ whole genome shotgun (WGS) entry which is preliminary data.</text>
</comment>
<dbReference type="GO" id="GO:0012507">
    <property type="term" value="C:ER to Golgi transport vesicle membrane"/>
    <property type="evidence" value="ECO:0007669"/>
    <property type="project" value="UniProtKB-SubCell"/>
</dbReference>
<evidence type="ECO:0000313" key="12">
    <source>
        <dbReference type="EMBL" id="KAJ1197659.1"/>
    </source>
</evidence>
<evidence type="ECO:0000256" key="9">
    <source>
        <dbReference type="ARBA" id="ARBA00041490"/>
    </source>
</evidence>
<dbReference type="EMBL" id="JANPWB010000003">
    <property type="protein sequence ID" value="KAJ1197659.1"/>
    <property type="molecule type" value="Genomic_DNA"/>
</dbReference>
<dbReference type="Gene3D" id="1.10.238.10">
    <property type="entry name" value="EF-hand"/>
    <property type="match status" value="1"/>
</dbReference>
<evidence type="ECO:0000256" key="3">
    <source>
        <dbReference type="ARBA" id="ARBA00022737"/>
    </source>
</evidence>
<evidence type="ECO:0000259" key="11">
    <source>
        <dbReference type="PROSITE" id="PS50222"/>
    </source>
</evidence>
<dbReference type="Proteomes" id="UP001066276">
    <property type="component" value="Chromosome 2_1"/>
</dbReference>
<dbReference type="PANTHER" id="PTHR46212">
    <property type="entry name" value="PEFLIN"/>
    <property type="match status" value="1"/>
</dbReference>
<keyword evidence="6" id="KW-0472">Membrane</keyword>
<evidence type="ECO:0000256" key="2">
    <source>
        <dbReference type="ARBA" id="ARBA00022723"/>
    </source>
</evidence>
<dbReference type="GO" id="GO:0005509">
    <property type="term" value="F:calcium ion binding"/>
    <property type="evidence" value="ECO:0007669"/>
    <property type="project" value="InterPro"/>
</dbReference>
<evidence type="ECO:0000256" key="8">
    <source>
        <dbReference type="ARBA" id="ARBA00041025"/>
    </source>
</evidence>
<gene>
    <name evidence="12" type="ORF">NDU88_001515</name>
</gene>
<comment type="subcellular location">
    <subcellularLocation>
        <location evidence="7">Cytoplasmic vesicle</location>
        <location evidence="7">COPII-coated vesicle membrane</location>
        <topology evidence="7">Peripheral membrane protein</topology>
    </subcellularLocation>
</comment>
<evidence type="ECO:0000256" key="4">
    <source>
        <dbReference type="ARBA" id="ARBA00022824"/>
    </source>
</evidence>